<dbReference type="AlphaFoldDB" id="A0A921LBV7"/>
<dbReference type="GO" id="GO:0140359">
    <property type="term" value="F:ABC-type transporter activity"/>
    <property type="evidence" value="ECO:0007669"/>
    <property type="project" value="InterPro"/>
</dbReference>
<evidence type="ECO:0000256" key="3">
    <source>
        <dbReference type="ARBA" id="ARBA00022692"/>
    </source>
</evidence>
<evidence type="ECO:0000256" key="1">
    <source>
        <dbReference type="ARBA" id="ARBA00004651"/>
    </source>
</evidence>
<feature type="transmembrane region" description="Helical" evidence="6">
    <location>
        <begin position="250"/>
        <end position="271"/>
    </location>
</feature>
<dbReference type="GO" id="GO:0005886">
    <property type="term" value="C:plasma membrane"/>
    <property type="evidence" value="ECO:0007669"/>
    <property type="project" value="UniProtKB-SubCell"/>
</dbReference>
<dbReference type="Proteomes" id="UP000717835">
    <property type="component" value="Unassembled WGS sequence"/>
</dbReference>
<dbReference type="InterPro" id="IPR013525">
    <property type="entry name" value="ABC2_TM"/>
</dbReference>
<evidence type="ECO:0000256" key="2">
    <source>
        <dbReference type="ARBA" id="ARBA00022475"/>
    </source>
</evidence>
<dbReference type="Pfam" id="PF12698">
    <property type="entry name" value="ABC2_membrane_3"/>
    <property type="match status" value="1"/>
</dbReference>
<proteinExistence type="predicted"/>
<dbReference type="EMBL" id="DYVX01000056">
    <property type="protein sequence ID" value="HJF92140.1"/>
    <property type="molecule type" value="Genomic_DNA"/>
</dbReference>
<dbReference type="RefSeq" id="WP_022020996.1">
    <property type="nucleotide sequence ID" value="NZ_CAUDDV010000019.1"/>
</dbReference>
<keyword evidence="4 6" id="KW-1133">Transmembrane helix</keyword>
<feature type="domain" description="ABC-2 type transporter transmembrane" evidence="7">
    <location>
        <begin position="34"/>
        <end position="385"/>
    </location>
</feature>
<protein>
    <submittedName>
        <fullName evidence="8">ABC transporter permease</fullName>
    </submittedName>
</protein>
<evidence type="ECO:0000313" key="8">
    <source>
        <dbReference type="EMBL" id="HJF92140.1"/>
    </source>
</evidence>
<evidence type="ECO:0000259" key="7">
    <source>
        <dbReference type="Pfam" id="PF12698"/>
    </source>
</evidence>
<accession>A0A921LBV7</accession>
<evidence type="ECO:0000256" key="4">
    <source>
        <dbReference type="ARBA" id="ARBA00022989"/>
    </source>
</evidence>
<dbReference type="PANTHER" id="PTHR30294:SF46">
    <property type="entry name" value="ABC TRANSPORTER PERMEASE"/>
    <property type="match status" value="1"/>
</dbReference>
<gene>
    <name evidence="8" type="ORF">K8W02_07125</name>
</gene>
<feature type="transmembrane region" description="Helical" evidence="6">
    <location>
        <begin position="311"/>
        <end position="331"/>
    </location>
</feature>
<dbReference type="Gene3D" id="3.40.1710.10">
    <property type="entry name" value="abc type-2 transporter like domain"/>
    <property type="match status" value="1"/>
</dbReference>
<reference evidence="8" key="1">
    <citation type="journal article" date="2021" name="PeerJ">
        <title>Extensive microbial diversity within the chicken gut microbiome revealed by metagenomics and culture.</title>
        <authorList>
            <person name="Gilroy R."/>
            <person name="Ravi A."/>
            <person name="Getino M."/>
            <person name="Pursley I."/>
            <person name="Horton D.L."/>
            <person name="Alikhan N.F."/>
            <person name="Baker D."/>
            <person name="Gharbi K."/>
            <person name="Hall N."/>
            <person name="Watson M."/>
            <person name="Adriaenssens E.M."/>
            <person name="Foster-Nyarko E."/>
            <person name="Jarju S."/>
            <person name="Secka A."/>
            <person name="Antonio M."/>
            <person name="Oren A."/>
            <person name="Chaudhuri R.R."/>
            <person name="La Ragione R."/>
            <person name="Hildebrand F."/>
            <person name="Pallen M.J."/>
        </authorList>
    </citation>
    <scope>NUCLEOTIDE SEQUENCE</scope>
    <source>
        <strain evidence="8">CHK55-1828</strain>
    </source>
</reference>
<evidence type="ECO:0000313" key="9">
    <source>
        <dbReference type="Proteomes" id="UP000717835"/>
    </source>
</evidence>
<feature type="transmembrane region" description="Helical" evidence="6">
    <location>
        <begin position="283"/>
        <end position="304"/>
    </location>
</feature>
<keyword evidence="5 6" id="KW-0472">Membrane</keyword>
<feature type="transmembrane region" description="Helical" evidence="6">
    <location>
        <begin position="33"/>
        <end position="52"/>
    </location>
</feature>
<feature type="transmembrane region" description="Helical" evidence="6">
    <location>
        <begin position="194"/>
        <end position="219"/>
    </location>
</feature>
<comment type="subcellular location">
    <subcellularLocation>
        <location evidence="1">Cell membrane</location>
        <topology evidence="1">Multi-pass membrane protein</topology>
    </subcellularLocation>
</comment>
<evidence type="ECO:0000256" key="6">
    <source>
        <dbReference type="SAM" id="Phobius"/>
    </source>
</evidence>
<comment type="caution">
    <text evidence="8">The sequence shown here is derived from an EMBL/GenBank/DDBJ whole genome shotgun (WGS) entry which is preliminary data.</text>
</comment>
<feature type="transmembrane region" description="Helical" evidence="6">
    <location>
        <begin position="373"/>
        <end position="391"/>
    </location>
</feature>
<organism evidence="8 9">
    <name type="scientific">Mediterranea massiliensis</name>
    <dbReference type="NCBI Taxonomy" id="1841865"/>
    <lineage>
        <taxon>Bacteria</taxon>
        <taxon>Pseudomonadati</taxon>
        <taxon>Bacteroidota</taxon>
        <taxon>Bacteroidia</taxon>
        <taxon>Bacteroidales</taxon>
        <taxon>Bacteroidaceae</taxon>
        <taxon>Mediterranea</taxon>
    </lineage>
</organism>
<dbReference type="InterPro" id="IPR051449">
    <property type="entry name" value="ABC-2_transporter_component"/>
</dbReference>
<keyword evidence="3 6" id="KW-0812">Transmembrane</keyword>
<name>A0A921LBV7_9BACT</name>
<sequence length="416" mass="47795">MKRMTFRQRVVQGIYDLFYIWRQEFRTTLRDQGVLIFFILVPLVYPLIYSFIYTNETLRDVPAVVVDRSRSSLSRQYVRMLDASPDIRVVAQCADMEEAKLALRERDAYGIVYLPETFSDDIAAGRQTQVSIFCDMSGLMYYKAMLSANTEVSLEMNAEIKIARAGNTTDRQDEITAYPIEYKDVALYNPTNGFAAFLIPAVLILIIQQTLLLGIGLSAGTAREKNQFRDLVPINRHYNGTLRIVMGKGLSYFLVYTLVSAYVLCVVPWLFSLNQIALPGELILFILPYLSACIFFAMTASIAIRNRETCMLLFVFTSVPLLFLSGISWPASAIPPFWRYFSYLFPSTFGINGYVRINSMGATLNEVQWEYQALWLQTGIYFLTTCLVYRWQIIRSRRHVIEAYQRYKAMREAAAK</sequence>
<reference evidence="8" key="2">
    <citation type="submission" date="2021-09" db="EMBL/GenBank/DDBJ databases">
        <authorList>
            <person name="Gilroy R."/>
        </authorList>
    </citation>
    <scope>NUCLEOTIDE SEQUENCE</scope>
    <source>
        <strain evidence="8">CHK55-1828</strain>
    </source>
</reference>
<keyword evidence="2" id="KW-1003">Cell membrane</keyword>
<evidence type="ECO:0000256" key="5">
    <source>
        <dbReference type="ARBA" id="ARBA00023136"/>
    </source>
</evidence>
<dbReference type="PANTHER" id="PTHR30294">
    <property type="entry name" value="MEMBRANE COMPONENT OF ABC TRANSPORTER YHHJ-RELATED"/>
    <property type="match status" value="1"/>
</dbReference>